<keyword evidence="8 12" id="KW-0256">Endoplasmic reticulum</keyword>
<feature type="transmembrane region" description="Helical" evidence="12">
    <location>
        <begin position="403"/>
        <end position="423"/>
    </location>
</feature>
<comment type="caution">
    <text evidence="12">Lacks conserved residue(s) required for the propagation of feature annotation.</text>
</comment>
<feature type="domain" description="GPI ethanolamine phosphate transferase 2 C-terminal" evidence="13">
    <location>
        <begin position="367"/>
        <end position="570"/>
    </location>
</feature>
<keyword evidence="5 12" id="KW-0337">GPI-anchor biosynthesis</keyword>
<evidence type="ECO:0000256" key="7">
    <source>
        <dbReference type="ARBA" id="ARBA00022692"/>
    </source>
</evidence>
<feature type="transmembrane region" description="Helical" evidence="12">
    <location>
        <begin position="528"/>
        <end position="546"/>
    </location>
</feature>
<dbReference type="SUPFAM" id="SSF53649">
    <property type="entry name" value="Alkaline phosphatase-like"/>
    <property type="match status" value="1"/>
</dbReference>
<dbReference type="Proteomes" id="UP000825434">
    <property type="component" value="Chromosome 5"/>
</dbReference>
<dbReference type="CDD" id="cd16024">
    <property type="entry name" value="GPI_EPT_2"/>
    <property type="match status" value="1"/>
</dbReference>
<dbReference type="Pfam" id="PF19316">
    <property type="entry name" value="PIGO_PIGG"/>
    <property type="match status" value="1"/>
</dbReference>
<dbReference type="PANTHER" id="PTHR23072:SF0">
    <property type="entry name" value="GPI ETHANOLAMINE PHOSPHATE TRANSFERASE 2"/>
    <property type="match status" value="1"/>
</dbReference>
<comment type="subcellular location">
    <subcellularLocation>
        <location evidence="1 12">Endoplasmic reticulum membrane</location>
        <topology evidence="1 12">Multi-pass membrane protein</topology>
    </subcellularLocation>
</comment>
<dbReference type="InterPro" id="IPR002591">
    <property type="entry name" value="Phosphodiest/P_Trfase"/>
</dbReference>
<evidence type="ECO:0000256" key="1">
    <source>
        <dbReference type="ARBA" id="ARBA00004477"/>
    </source>
</evidence>
<dbReference type="InterPro" id="IPR017850">
    <property type="entry name" value="Alkaline_phosphatase_core_sf"/>
</dbReference>
<evidence type="ECO:0000313" key="14">
    <source>
        <dbReference type="EMBL" id="QWU89709.1"/>
    </source>
</evidence>
<dbReference type="InterPro" id="IPR039527">
    <property type="entry name" value="PIGG/GPI7"/>
</dbReference>
<dbReference type="EMBL" id="CP076665">
    <property type="protein sequence ID" value="QWU89709.1"/>
    <property type="molecule type" value="Genomic_DNA"/>
</dbReference>
<evidence type="ECO:0000256" key="10">
    <source>
        <dbReference type="ARBA" id="ARBA00023136"/>
    </source>
</evidence>
<organism evidence="14 15">
    <name type="scientific">Candidozyma haemuli</name>
    <dbReference type="NCBI Taxonomy" id="45357"/>
    <lineage>
        <taxon>Eukaryota</taxon>
        <taxon>Fungi</taxon>
        <taxon>Dikarya</taxon>
        <taxon>Ascomycota</taxon>
        <taxon>Saccharomycotina</taxon>
        <taxon>Pichiomycetes</taxon>
        <taxon>Metschnikowiaceae</taxon>
        <taxon>Candidozyma</taxon>
    </lineage>
</organism>
<keyword evidence="9 12" id="KW-1133">Transmembrane helix</keyword>
<evidence type="ECO:0000313" key="15">
    <source>
        <dbReference type="Proteomes" id="UP000825434"/>
    </source>
</evidence>
<dbReference type="PANTHER" id="PTHR23072">
    <property type="entry name" value="PHOSPHATIDYLINOSITOL GLYCAN-RELATED"/>
    <property type="match status" value="1"/>
</dbReference>
<feature type="transmembrane region" description="Helical" evidence="12">
    <location>
        <begin position="489"/>
        <end position="513"/>
    </location>
</feature>
<evidence type="ECO:0000256" key="8">
    <source>
        <dbReference type="ARBA" id="ARBA00022824"/>
    </source>
</evidence>
<keyword evidence="11" id="KW-0325">Glycoprotein</keyword>
<dbReference type="Pfam" id="PF01663">
    <property type="entry name" value="Phosphodiest"/>
    <property type="match status" value="1"/>
</dbReference>
<keyword evidence="7 12" id="KW-0812">Transmembrane</keyword>
<gene>
    <name evidence="14" type="ORF">CA3LBN_004057</name>
</gene>
<evidence type="ECO:0000256" key="12">
    <source>
        <dbReference type="RuleBase" id="RU367106"/>
    </source>
</evidence>
<feature type="transmembrane region" description="Helical" evidence="12">
    <location>
        <begin position="455"/>
        <end position="477"/>
    </location>
</feature>
<comment type="function">
    <text evidence="12">Ethanolamine phosphate transferase involved in glycosylphosphatidylinositol-anchor biosynthesis. Transfers ethanolamine phosphate to the GPI second mannose.</text>
</comment>
<keyword evidence="6 12" id="KW-0808">Transferase</keyword>
<evidence type="ECO:0000256" key="2">
    <source>
        <dbReference type="ARBA" id="ARBA00004687"/>
    </source>
</evidence>
<evidence type="ECO:0000256" key="11">
    <source>
        <dbReference type="ARBA" id="ARBA00023180"/>
    </source>
</evidence>
<evidence type="ECO:0000259" key="13">
    <source>
        <dbReference type="Pfam" id="PF19316"/>
    </source>
</evidence>
<dbReference type="Gene3D" id="3.40.720.10">
    <property type="entry name" value="Alkaline Phosphatase, subunit A"/>
    <property type="match status" value="1"/>
</dbReference>
<reference evidence="14 15" key="1">
    <citation type="submission" date="2021-06" db="EMBL/GenBank/DDBJ databases">
        <title>Candida outbreak in Lebanon.</title>
        <authorList>
            <person name="Finianos M."/>
        </authorList>
    </citation>
    <scope>NUCLEOTIDE SEQUENCE [LARGE SCALE GENOMIC DNA]</scope>
    <source>
        <strain evidence="14">CA3LBN</strain>
    </source>
</reference>
<feature type="transmembrane region" description="Helical" evidence="12">
    <location>
        <begin position="375"/>
        <end position="391"/>
    </location>
</feature>
<sequence>MRILSKLNGTLIAALSLVGFLIFSKGFFPTKSVLGGQAGLVNPDAFVGERGAQFDKLILMVVDAMRSDFMFSQDSQMTFLHDLIDSGDAVPFTAYSHPPTVTLPRLKGITTGQIPSFVDAILNIADGNDGSQALTQTDSWISQLRRKSKNKIINFFGDDTWLRLFPAEQYFNQSEGTSSFFVNDFTEVDRNVTRHLDAQLKQPFDALILHYLGLDHIGHTGGPMSVHMKPKQQEMDGILKKLYESIDDEQTLIVLMGDHGMNEVGNHGGSSEGETSPGLVLVSPKFKKLQASPVGYRGSHKPDDFTYYSRIDQIDIVPTLSALLNIPIPKNNVGVMVPQVLQCWSGEQQRKKVLLENCEQMSAMTLSDVLTEAPLVLWLFVFVTVYGIAIINKRKDAYNRFHFIIGFMLEIVMSSLTIFLKVLQTKIDGTSLPSICNWMVVYYEDSMDPLLQMRAAATSVSQLFYLAFVTSCLWQLCWRSSLKSTKVSLLLVHVFLHQSRLEIIPLFLVFGALESLLSRSGPLKNSEFLLTAIILCIQNLSFFGIGNTNSIATIDLSNAYNGLSSYKISLSRCVQQAISKQQVKP</sequence>
<keyword evidence="10 12" id="KW-0472">Membrane</keyword>
<dbReference type="InterPro" id="IPR037674">
    <property type="entry name" value="PIG-G_N"/>
</dbReference>
<protein>
    <recommendedName>
        <fullName evidence="4 12">GPI ethanolamine phosphate transferase 2</fullName>
    </recommendedName>
</protein>
<keyword evidence="15" id="KW-1185">Reference proteome</keyword>
<comment type="similarity">
    <text evidence="3 12">Belongs to the PIGG/PIGN/PIGO family. PIGG subfamily.</text>
</comment>
<evidence type="ECO:0000256" key="4">
    <source>
        <dbReference type="ARBA" id="ARBA00020830"/>
    </source>
</evidence>
<proteinExistence type="inferred from homology"/>
<dbReference type="InterPro" id="IPR045687">
    <property type="entry name" value="PIGG/GPI7_C"/>
</dbReference>
<accession>A0ABX8IB69</accession>
<evidence type="ECO:0000256" key="9">
    <source>
        <dbReference type="ARBA" id="ARBA00022989"/>
    </source>
</evidence>
<evidence type="ECO:0000256" key="5">
    <source>
        <dbReference type="ARBA" id="ARBA00022502"/>
    </source>
</evidence>
<evidence type="ECO:0000256" key="3">
    <source>
        <dbReference type="ARBA" id="ARBA00005315"/>
    </source>
</evidence>
<comment type="pathway">
    <text evidence="2 12">Glycolipid biosynthesis; glycosylphosphatidylinositol-anchor biosynthesis.</text>
</comment>
<name>A0ABX8IB69_9ASCO</name>
<evidence type="ECO:0000256" key="6">
    <source>
        <dbReference type="ARBA" id="ARBA00022679"/>
    </source>
</evidence>